<sequence length="108" mass="12007">MEHTSDGSFQQKLVGSNSFIIVAEIAAEPFRRSLHVSGVLEYDHLALKVGVVLTPLKHVGRVVRQEASMDDRVWRIYFTELLKHELVAETPSVILVDNLASHVSNASV</sequence>
<proteinExistence type="predicted"/>
<name>W4FAK8_APHAT</name>
<reference evidence="1" key="1">
    <citation type="submission" date="2013-12" db="EMBL/GenBank/DDBJ databases">
        <title>The Genome Sequence of Aphanomyces astaci APO3.</title>
        <authorList>
            <consortium name="The Broad Institute Genomics Platform"/>
            <person name="Russ C."/>
            <person name="Tyler B."/>
            <person name="van West P."/>
            <person name="Dieguez-Uribeondo J."/>
            <person name="Young S.K."/>
            <person name="Zeng Q."/>
            <person name="Gargeya S."/>
            <person name="Fitzgerald M."/>
            <person name="Abouelleil A."/>
            <person name="Alvarado L."/>
            <person name="Chapman S.B."/>
            <person name="Gainer-Dewar J."/>
            <person name="Goldberg J."/>
            <person name="Griggs A."/>
            <person name="Gujja S."/>
            <person name="Hansen M."/>
            <person name="Howarth C."/>
            <person name="Imamovic A."/>
            <person name="Ireland A."/>
            <person name="Larimer J."/>
            <person name="McCowan C."/>
            <person name="Murphy C."/>
            <person name="Pearson M."/>
            <person name="Poon T.W."/>
            <person name="Priest M."/>
            <person name="Roberts A."/>
            <person name="Saif S."/>
            <person name="Shea T."/>
            <person name="Sykes S."/>
            <person name="Wortman J."/>
            <person name="Nusbaum C."/>
            <person name="Birren B."/>
        </authorList>
    </citation>
    <scope>NUCLEOTIDE SEQUENCE [LARGE SCALE GENOMIC DNA]</scope>
    <source>
        <strain evidence="1">APO3</strain>
    </source>
</reference>
<gene>
    <name evidence="1" type="ORF">H257_19326</name>
</gene>
<accession>W4FAK8</accession>
<evidence type="ECO:0008006" key="2">
    <source>
        <dbReference type="Google" id="ProtNLM"/>
    </source>
</evidence>
<evidence type="ECO:0000313" key="1">
    <source>
        <dbReference type="EMBL" id="ETV63743.1"/>
    </source>
</evidence>
<dbReference type="EMBL" id="KI913599">
    <property type="protein sequence ID" value="ETV63743.1"/>
    <property type="molecule type" value="Genomic_DNA"/>
</dbReference>
<dbReference type="RefSeq" id="XP_009846773.1">
    <property type="nucleotide sequence ID" value="XM_009848471.1"/>
</dbReference>
<dbReference type="VEuPathDB" id="FungiDB:H257_19326"/>
<dbReference type="GeneID" id="20821322"/>
<organism evidence="1">
    <name type="scientific">Aphanomyces astaci</name>
    <name type="common">Crayfish plague agent</name>
    <dbReference type="NCBI Taxonomy" id="112090"/>
    <lineage>
        <taxon>Eukaryota</taxon>
        <taxon>Sar</taxon>
        <taxon>Stramenopiles</taxon>
        <taxon>Oomycota</taxon>
        <taxon>Saprolegniomycetes</taxon>
        <taxon>Saprolegniales</taxon>
        <taxon>Verrucalvaceae</taxon>
        <taxon>Aphanomyces</taxon>
    </lineage>
</organism>
<protein>
    <recommendedName>
        <fullName evidence="2">DDE-1 domain-containing protein</fullName>
    </recommendedName>
</protein>
<dbReference type="AlphaFoldDB" id="W4FAK8"/>